<dbReference type="RefSeq" id="WP_159750879.1">
    <property type="nucleotide sequence ID" value="NZ_WUQX01000001.1"/>
</dbReference>
<gene>
    <name evidence="2" type="ORF">GN277_09665</name>
</gene>
<dbReference type="Proteomes" id="UP000460412">
    <property type="component" value="Unassembled WGS sequence"/>
</dbReference>
<organism evidence="2 3">
    <name type="scientific">Sporofaciens musculi</name>
    <dbReference type="NCBI Taxonomy" id="2681861"/>
    <lineage>
        <taxon>Bacteria</taxon>
        <taxon>Bacillati</taxon>
        <taxon>Bacillota</taxon>
        <taxon>Clostridia</taxon>
        <taxon>Lachnospirales</taxon>
        <taxon>Lachnospiraceae</taxon>
        <taxon>Sporofaciens</taxon>
    </lineage>
</organism>
<dbReference type="EMBL" id="WUQX01000001">
    <property type="protein sequence ID" value="MXP75643.1"/>
    <property type="molecule type" value="Genomic_DNA"/>
</dbReference>
<accession>A0A7X3SIK1</accession>
<proteinExistence type="predicted"/>
<dbReference type="AlphaFoldDB" id="A0A7X3SIK1"/>
<keyword evidence="3" id="KW-1185">Reference proteome</keyword>
<sequence>MAKIRNRKSRKKVSCFFTPILLISGFSAWENTAAKLAESTPCKPGENGKSQHSAVRQLLRARFYHSTKFR</sequence>
<feature type="signal peptide" evidence="1">
    <location>
        <begin position="1"/>
        <end position="28"/>
    </location>
</feature>
<feature type="chain" id="PRO_5038400424" evidence="1">
    <location>
        <begin position="29"/>
        <end position="70"/>
    </location>
</feature>
<protein>
    <submittedName>
        <fullName evidence="2">Uncharacterized protein</fullName>
    </submittedName>
</protein>
<evidence type="ECO:0000313" key="3">
    <source>
        <dbReference type="Proteomes" id="UP000460412"/>
    </source>
</evidence>
<evidence type="ECO:0000313" key="2">
    <source>
        <dbReference type="EMBL" id="MXP75643.1"/>
    </source>
</evidence>
<comment type="caution">
    <text evidence="2">The sequence shown here is derived from an EMBL/GenBank/DDBJ whole genome shotgun (WGS) entry which is preliminary data.</text>
</comment>
<evidence type="ECO:0000256" key="1">
    <source>
        <dbReference type="SAM" id="SignalP"/>
    </source>
</evidence>
<reference evidence="2 3" key="1">
    <citation type="submission" date="2019-12" db="EMBL/GenBank/DDBJ databases">
        <title>Sporaefaciens musculi gen. nov., sp. nov., a novel bacterium isolated from the caecum of an obese mouse.</title>
        <authorList>
            <person name="Rasmussen T.S."/>
            <person name="Streidl T."/>
            <person name="Hitch T.C.A."/>
            <person name="Wortmann E."/>
            <person name="Deptula P."/>
            <person name="Hansen M."/>
            <person name="Nielsen D.S."/>
            <person name="Clavel T."/>
            <person name="Vogensen F.K."/>
        </authorList>
    </citation>
    <scope>NUCLEOTIDE SEQUENCE [LARGE SCALE GENOMIC DNA]</scope>
    <source>
        <strain evidence="2 3">WCA-9-b2</strain>
    </source>
</reference>
<keyword evidence="1" id="KW-0732">Signal</keyword>
<name>A0A7X3SIK1_9FIRM</name>